<reference evidence="2 3" key="1">
    <citation type="submission" date="2017-05" db="EMBL/GenBank/DDBJ databases">
        <title>Genome sequence of Candidatus Fukatsuia symbiotica and Candidatus Hamiltonella defensa from Acyrthosiphon pisum strain 5D.</title>
        <authorList>
            <person name="Patel V.A."/>
            <person name="Chevignon G."/>
            <person name="Russell J.A."/>
            <person name="Oliver K.M."/>
        </authorList>
    </citation>
    <scope>NUCLEOTIDE SEQUENCE [LARGE SCALE GENOMIC DNA]</scope>
    <source>
        <strain evidence="2 3">5D</strain>
    </source>
</reference>
<dbReference type="InterPro" id="IPR036388">
    <property type="entry name" value="WH-like_DNA-bd_sf"/>
</dbReference>
<gene>
    <name evidence="2" type="ORF">CCS41_05880</name>
</gene>
<evidence type="ECO:0000313" key="3">
    <source>
        <dbReference type="Proteomes" id="UP000261875"/>
    </source>
</evidence>
<protein>
    <recommendedName>
        <fullName evidence="1">Bacteriophage lambda Replication protein O N-terminal domain-containing protein</fullName>
    </recommendedName>
</protein>
<sequence length="320" mass="36091">MSMSQAGQGNDRAIDRQEQRVANIDEGYTRLANELYEELIGVNLTRTQAKVVHAVCRKTYGFHKSMDRITDSQLADLCRITRPKANVVKNELIKMRVLLSEGKKMGLNKNLSEWIIANCSQIENTVPKTGTIKNVSNTITESVLKTMTPDISEDVPKTITESVLKTITKVFPIREHTKETITKKRKEIITPLSPFGDERVKTVFAFWQKNLVHPQARLDKKRAKRIQARLKEKFSAEDLCQAITGATYDPWLMGKNPENKRYDGIDTVLRDAAQVERLMGLAGNHYAKALAHGKYSATTARNIQNLQSWMSGSENTGAPF</sequence>
<dbReference type="OrthoDB" id="6313655at2"/>
<keyword evidence="3" id="KW-1185">Reference proteome</keyword>
<dbReference type="EMBL" id="CP021659">
    <property type="protein sequence ID" value="AWK14111.1"/>
    <property type="molecule type" value="Genomic_DNA"/>
</dbReference>
<dbReference type="Pfam" id="PF04492">
    <property type="entry name" value="Phage_rep_O"/>
    <property type="match status" value="1"/>
</dbReference>
<dbReference type="Proteomes" id="UP000261875">
    <property type="component" value="Chromosome"/>
</dbReference>
<evidence type="ECO:0000259" key="1">
    <source>
        <dbReference type="Pfam" id="PF04492"/>
    </source>
</evidence>
<accession>A0A2U8I4N2</accession>
<organism evidence="2 3">
    <name type="scientific">Candidatus Fukatsuia symbiotica</name>
    <dbReference type="NCBI Taxonomy" id="1878942"/>
    <lineage>
        <taxon>Bacteria</taxon>
        <taxon>Pseudomonadati</taxon>
        <taxon>Pseudomonadota</taxon>
        <taxon>Gammaproteobacteria</taxon>
        <taxon>Enterobacterales</taxon>
        <taxon>Yersiniaceae</taxon>
        <taxon>Candidatus Fukatsuia</taxon>
    </lineage>
</organism>
<proteinExistence type="predicted"/>
<dbReference type="NCBIfam" id="TIGR01610">
    <property type="entry name" value="phage_O_Nterm"/>
    <property type="match status" value="1"/>
</dbReference>
<dbReference type="AlphaFoldDB" id="A0A2U8I4N2"/>
<dbReference type="RefSeq" id="WP_119797341.1">
    <property type="nucleotide sequence ID" value="NZ_CP021659.1"/>
</dbReference>
<evidence type="ECO:0000313" key="2">
    <source>
        <dbReference type="EMBL" id="AWK14111.1"/>
    </source>
</evidence>
<dbReference type="KEGG" id="fsm:CCS41_05880"/>
<feature type="domain" description="Bacteriophage lambda Replication protein O N-terminal" evidence="1">
    <location>
        <begin position="20"/>
        <end position="114"/>
    </location>
</feature>
<dbReference type="GO" id="GO:0006260">
    <property type="term" value="P:DNA replication"/>
    <property type="evidence" value="ECO:0007669"/>
    <property type="project" value="InterPro"/>
</dbReference>
<dbReference type="Gene3D" id="1.10.10.10">
    <property type="entry name" value="Winged helix-like DNA-binding domain superfamily/Winged helix DNA-binding domain"/>
    <property type="match status" value="1"/>
</dbReference>
<dbReference type="InterPro" id="IPR006497">
    <property type="entry name" value="Phage_lambda_VrpO_N"/>
</dbReference>
<name>A0A2U8I4N2_9GAMM</name>